<evidence type="ECO:0000313" key="3">
    <source>
        <dbReference type="Proteomes" id="UP000033121"/>
    </source>
</evidence>
<comment type="caution">
    <text evidence="2">The sequence shown here is derived from an EMBL/GenBank/DDBJ whole genome shotgun (WGS) entry which is preliminary data.</text>
</comment>
<feature type="region of interest" description="Disordered" evidence="1">
    <location>
        <begin position="153"/>
        <end position="176"/>
    </location>
</feature>
<accession>A0A0E9N4K0</accession>
<evidence type="ECO:0000256" key="1">
    <source>
        <dbReference type="SAM" id="MobiDB-lite"/>
    </source>
</evidence>
<feature type="compositionally biased region" description="Gly residues" evidence="1">
    <location>
        <begin position="153"/>
        <end position="168"/>
    </location>
</feature>
<evidence type="ECO:0000313" key="2">
    <source>
        <dbReference type="EMBL" id="GAO44759.1"/>
    </source>
</evidence>
<proteinExistence type="predicted"/>
<organism evidence="2 3">
    <name type="scientific">Flavihumibacter petaseus NBRC 106054</name>
    <dbReference type="NCBI Taxonomy" id="1220578"/>
    <lineage>
        <taxon>Bacteria</taxon>
        <taxon>Pseudomonadati</taxon>
        <taxon>Bacteroidota</taxon>
        <taxon>Chitinophagia</taxon>
        <taxon>Chitinophagales</taxon>
        <taxon>Chitinophagaceae</taxon>
        <taxon>Flavihumibacter</taxon>
    </lineage>
</organism>
<dbReference type="AlphaFoldDB" id="A0A0E9N4K0"/>
<protein>
    <submittedName>
        <fullName evidence="2">Uncharacterized protein</fullName>
    </submittedName>
</protein>
<gene>
    <name evidence="2" type="ORF">FPE01S_04_00020</name>
</gene>
<name>A0A0E9N4K0_9BACT</name>
<dbReference type="Proteomes" id="UP000033121">
    <property type="component" value="Unassembled WGS sequence"/>
</dbReference>
<keyword evidence="3" id="KW-1185">Reference proteome</keyword>
<sequence length="234" mass="25776">MLLMVFSCWQLPAQEGGFIYIESSPTRPFYLRNADSMVLSSPAGYIILAPLASWRGDIIVGFQGQPQAAFVFTLEDTLQETGWLLRDMGQEGWRLLDWRKNESVAVRRLGREEVRLSDLHKRTDAFAVRLSQVVNDSIILYDLPQLKAVAAGQKGGGDPVVKGPGKGKASGTAPQEKVQVTVKPAVAPVKRLFKTDMGGSWKMIYAVTEPGGVDTVEVNIIKLKPPVKGKPKRR</sequence>
<reference evidence="2 3" key="1">
    <citation type="submission" date="2015-04" db="EMBL/GenBank/DDBJ databases">
        <title>Whole genome shotgun sequence of Flavihumibacter petaseus NBRC 106054.</title>
        <authorList>
            <person name="Miyazawa S."/>
            <person name="Hosoyama A."/>
            <person name="Hashimoto M."/>
            <person name="Noguchi M."/>
            <person name="Tsuchikane K."/>
            <person name="Ohji S."/>
            <person name="Yamazoe A."/>
            <person name="Ichikawa N."/>
            <person name="Kimura A."/>
            <person name="Fujita N."/>
        </authorList>
    </citation>
    <scope>NUCLEOTIDE SEQUENCE [LARGE SCALE GENOMIC DNA]</scope>
    <source>
        <strain evidence="2 3">NBRC 106054</strain>
    </source>
</reference>
<dbReference type="STRING" id="1220578.FPE01S_04_00020"/>
<dbReference type="EMBL" id="BBWV01000004">
    <property type="protein sequence ID" value="GAO44759.1"/>
    <property type="molecule type" value="Genomic_DNA"/>
</dbReference>